<dbReference type="AlphaFoldDB" id="A0AAD7AIT0"/>
<comment type="caution">
    <text evidence="1">The sequence shown here is derived from an EMBL/GenBank/DDBJ whole genome shotgun (WGS) entry which is preliminary data.</text>
</comment>
<proteinExistence type="predicted"/>
<organism evidence="1 2">
    <name type="scientific">Mycena albidolilacea</name>
    <dbReference type="NCBI Taxonomy" id="1033008"/>
    <lineage>
        <taxon>Eukaryota</taxon>
        <taxon>Fungi</taxon>
        <taxon>Dikarya</taxon>
        <taxon>Basidiomycota</taxon>
        <taxon>Agaricomycotina</taxon>
        <taxon>Agaricomycetes</taxon>
        <taxon>Agaricomycetidae</taxon>
        <taxon>Agaricales</taxon>
        <taxon>Marasmiineae</taxon>
        <taxon>Mycenaceae</taxon>
        <taxon>Mycena</taxon>
    </lineage>
</organism>
<accession>A0AAD7AIT0</accession>
<evidence type="ECO:0000313" key="1">
    <source>
        <dbReference type="EMBL" id="KAJ7359514.1"/>
    </source>
</evidence>
<dbReference type="CDD" id="cd21037">
    <property type="entry name" value="MLKL_NTD"/>
    <property type="match status" value="1"/>
</dbReference>
<dbReference type="Gene3D" id="1.20.930.20">
    <property type="entry name" value="Adaptor protein Cbl, N-terminal domain"/>
    <property type="match status" value="1"/>
</dbReference>
<evidence type="ECO:0000313" key="2">
    <source>
        <dbReference type="Proteomes" id="UP001218218"/>
    </source>
</evidence>
<sequence length="236" mass="26704">MLFPFPSRARRKPPLKPNLLPDVLWTSINALRDSSDAFPPLKSAVGGVIAICTIAERAKHCKTEACAIALRTKEILDLVADAVPDGSTISPPMLLSIGKFTILLDETRRCMEPMTRTGRVSRVVHLNRNERTLQHIKSKLDDAYRDFLAASALRVEVLQTQLAIQQTQLSAQHTAFTMQQTHFAAQQKHTHLQVQMLSIETTRLLFYARVTSFFGRPLMLQYKAHRYPLRPIPTHQ</sequence>
<dbReference type="InterPro" id="IPR036537">
    <property type="entry name" value="Adaptor_Cbl_N_dom_sf"/>
</dbReference>
<reference evidence="1" key="1">
    <citation type="submission" date="2023-03" db="EMBL/GenBank/DDBJ databases">
        <title>Massive genome expansion in bonnet fungi (Mycena s.s.) driven by repeated elements and novel gene families across ecological guilds.</title>
        <authorList>
            <consortium name="Lawrence Berkeley National Laboratory"/>
            <person name="Harder C.B."/>
            <person name="Miyauchi S."/>
            <person name="Viragh M."/>
            <person name="Kuo A."/>
            <person name="Thoen E."/>
            <person name="Andreopoulos B."/>
            <person name="Lu D."/>
            <person name="Skrede I."/>
            <person name="Drula E."/>
            <person name="Henrissat B."/>
            <person name="Morin E."/>
            <person name="Kohler A."/>
            <person name="Barry K."/>
            <person name="LaButti K."/>
            <person name="Morin E."/>
            <person name="Salamov A."/>
            <person name="Lipzen A."/>
            <person name="Mereny Z."/>
            <person name="Hegedus B."/>
            <person name="Baldrian P."/>
            <person name="Stursova M."/>
            <person name="Weitz H."/>
            <person name="Taylor A."/>
            <person name="Grigoriev I.V."/>
            <person name="Nagy L.G."/>
            <person name="Martin F."/>
            <person name="Kauserud H."/>
        </authorList>
    </citation>
    <scope>NUCLEOTIDE SEQUENCE</scope>
    <source>
        <strain evidence="1">CBHHK002</strain>
    </source>
</reference>
<dbReference type="Proteomes" id="UP001218218">
    <property type="component" value="Unassembled WGS sequence"/>
</dbReference>
<dbReference type="InterPro" id="IPR059179">
    <property type="entry name" value="MLKL-like_MCAfunc"/>
</dbReference>
<dbReference type="EMBL" id="JARIHO010000006">
    <property type="protein sequence ID" value="KAJ7359514.1"/>
    <property type="molecule type" value="Genomic_DNA"/>
</dbReference>
<dbReference type="GO" id="GO:0007166">
    <property type="term" value="P:cell surface receptor signaling pathway"/>
    <property type="evidence" value="ECO:0007669"/>
    <property type="project" value="InterPro"/>
</dbReference>
<keyword evidence="2" id="KW-1185">Reference proteome</keyword>
<gene>
    <name evidence="1" type="ORF">DFH08DRAFT_411870</name>
</gene>
<protein>
    <submittedName>
        <fullName evidence="1">Uncharacterized protein</fullName>
    </submittedName>
</protein>
<name>A0AAD7AIT0_9AGAR</name>